<evidence type="ECO:0000313" key="2">
    <source>
        <dbReference type="EMBL" id="KAF7198623.1"/>
    </source>
</evidence>
<proteinExistence type="predicted"/>
<keyword evidence="1" id="KW-0812">Transmembrane</keyword>
<keyword evidence="1" id="KW-1133">Transmembrane helix</keyword>
<sequence>MDALTLKTLRAETARQLAKILFAYGMIPPHWRTVWQVDPPSGRHVCEIDRQQVVPLIAKLFQDGNITDSYHLMDSYGIPQNKSSEVYMKWPAISGCFDEWCKDPSRDGCNHYNESFSLLHFYDPSENGWNADTFAALPWPVNACEGINAEINPDIGGIGVFVGYVMQVIIVLLFWATWHYTEHCARYIYWLFYIASGRQCREAWTLAKRRQERRRSSDFRESLVDALHEFHKAQCFFVLAVQVACLIALKNPDYLAATSWQQFWNNVGILFDLSFGGCLLVLFVLLILRRCGKRDTFTLAVSIASVGLAATTWFMAWGFRNNALKTLQTHIHSDGISECGNIAPTQYCYFNNWSFANWISSKACEVFMSVFALVTLICMISDQIRIFPNSTNASRRRTPFQVFRERLRRCRWLESYENFIKKRRHVSWLAKVHLNTGPNLIDSMRFFILVLVETAFIWLLILLLNDYRELFLPANYIVLNLEAWTLGQVLAVTIWLPLLFEWTWNVVVGVYHWVRKPDGNATSMADEEKMASDGLGAEAFGYERINKRPEMTTDEISV</sequence>
<dbReference type="EMBL" id="JABCIY010000001">
    <property type="protein sequence ID" value="KAF7198623.1"/>
    <property type="molecule type" value="Genomic_DNA"/>
</dbReference>
<keyword evidence="1" id="KW-0472">Membrane</keyword>
<accession>A0A8H6RXG0</accession>
<feature type="transmembrane region" description="Helical" evidence="1">
    <location>
        <begin position="269"/>
        <end position="288"/>
    </location>
</feature>
<feature type="transmembrane region" description="Helical" evidence="1">
    <location>
        <begin position="446"/>
        <end position="464"/>
    </location>
</feature>
<name>A0A8H6RXG0_9PEZI</name>
<feature type="transmembrane region" description="Helical" evidence="1">
    <location>
        <begin position="366"/>
        <end position="387"/>
    </location>
</feature>
<keyword evidence="3" id="KW-1185">Reference proteome</keyword>
<gene>
    <name evidence="2" type="ORF">HII31_00362</name>
</gene>
<feature type="transmembrane region" description="Helical" evidence="1">
    <location>
        <begin position="155"/>
        <end position="175"/>
    </location>
</feature>
<reference evidence="2" key="1">
    <citation type="submission" date="2020-04" db="EMBL/GenBank/DDBJ databases">
        <title>Draft genome resource of the tomato pathogen Pseudocercospora fuligena.</title>
        <authorList>
            <person name="Zaccaron A."/>
        </authorList>
    </citation>
    <scope>NUCLEOTIDE SEQUENCE</scope>
    <source>
        <strain evidence="2">PF001</strain>
    </source>
</reference>
<dbReference type="AlphaFoldDB" id="A0A8H6RXG0"/>
<feature type="transmembrane region" description="Helical" evidence="1">
    <location>
        <begin position="484"/>
        <end position="514"/>
    </location>
</feature>
<organism evidence="2 3">
    <name type="scientific">Pseudocercospora fuligena</name>
    <dbReference type="NCBI Taxonomy" id="685502"/>
    <lineage>
        <taxon>Eukaryota</taxon>
        <taxon>Fungi</taxon>
        <taxon>Dikarya</taxon>
        <taxon>Ascomycota</taxon>
        <taxon>Pezizomycotina</taxon>
        <taxon>Dothideomycetes</taxon>
        <taxon>Dothideomycetidae</taxon>
        <taxon>Mycosphaerellales</taxon>
        <taxon>Mycosphaerellaceae</taxon>
        <taxon>Pseudocercospora</taxon>
    </lineage>
</organism>
<dbReference type="OrthoDB" id="3650690at2759"/>
<evidence type="ECO:0000256" key="1">
    <source>
        <dbReference type="SAM" id="Phobius"/>
    </source>
</evidence>
<feature type="transmembrane region" description="Helical" evidence="1">
    <location>
        <begin position="230"/>
        <end position="249"/>
    </location>
</feature>
<comment type="caution">
    <text evidence="2">The sequence shown here is derived from an EMBL/GenBank/DDBJ whole genome shotgun (WGS) entry which is preliminary data.</text>
</comment>
<dbReference type="Proteomes" id="UP000660729">
    <property type="component" value="Unassembled WGS sequence"/>
</dbReference>
<protein>
    <submittedName>
        <fullName evidence="2">Uncharacterized protein</fullName>
    </submittedName>
</protein>
<feature type="transmembrane region" description="Helical" evidence="1">
    <location>
        <begin position="297"/>
        <end position="319"/>
    </location>
</feature>
<evidence type="ECO:0000313" key="3">
    <source>
        <dbReference type="Proteomes" id="UP000660729"/>
    </source>
</evidence>